<evidence type="ECO:0000313" key="2">
    <source>
        <dbReference type="EMBL" id="GAA0767135.1"/>
    </source>
</evidence>
<proteinExistence type="predicted"/>
<gene>
    <name evidence="2" type="ORF">GCM10008908_05830</name>
</gene>
<dbReference type="EMBL" id="BAAACI010000001">
    <property type="protein sequence ID" value="GAA0767135.1"/>
    <property type="molecule type" value="Genomic_DNA"/>
</dbReference>
<evidence type="ECO:0000259" key="1">
    <source>
        <dbReference type="Pfam" id="PF14594"/>
    </source>
</evidence>
<accession>A0ABP3VR32</accession>
<dbReference type="InterPro" id="IPR029432">
    <property type="entry name" value="Gp28/Gp37-like_dom"/>
</dbReference>
<reference evidence="3" key="1">
    <citation type="journal article" date="2019" name="Int. J. Syst. Evol. Microbiol.">
        <title>The Global Catalogue of Microorganisms (GCM) 10K type strain sequencing project: providing services to taxonomists for standard genome sequencing and annotation.</title>
        <authorList>
            <consortium name="The Broad Institute Genomics Platform"/>
            <consortium name="The Broad Institute Genome Sequencing Center for Infectious Disease"/>
            <person name="Wu L."/>
            <person name="Ma J."/>
        </authorList>
    </citation>
    <scope>NUCLEOTIDE SEQUENCE [LARGE SCALE GENOMIC DNA]</scope>
    <source>
        <strain evidence="3">JCM 1417</strain>
    </source>
</reference>
<organism evidence="2 3">
    <name type="scientific">Clostridium subterminale</name>
    <dbReference type="NCBI Taxonomy" id="1550"/>
    <lineage>
        <taxon>Bacteria</taxon>
        <taxon>Bacillati</taxon>
        <taxon>Bacillota</taxon>
        <taxon>Clostridia</taxon>
        <taxon>Eubacteriales</taxon>
        <taxon>Clostridiaceae</taxon>
        <taxon>Clostridium</taxon>
    </lineage>
</organism>
<name>A0ABP3VR32_CLOSU</name>
<feature type="domain" description="Gp28/Gp37-like" evidence="1">
    <location>
        <begin position="5"/>
        <end position="336"/>
    </location>
</feature>
<dbReference type="Pfam" id="PF14594">
    <property type="entry name" value="Sipho_Gp37"/>
    <property type="match status" value="1"/>
</dbReference>
<evidence type="ECO:0000313" key="3">
    <source>
        <dbReference type="Proteomes" id="UP001501047"/>
    </source>
</evidence>
<sequence>MVELIILNNKFEPIGFIDEFTSLIWTRRYYNVGEYELYIDSKYFQLLGKGGYIYSSSFREVGIIETYSYIKEDSQCTIKGRFIEALLSYRVIDKIQNLNGTAENIVRNLVNNFAIANKPINKLQLGNANGLGTSIALQVEYENLCEKIYDIVATQDLSIRVKYNYEEDKMYFEVWQGIDRTENQSSNSIVVFSDEYENISTSTYECNHKEYKNFAYVVGEGEGDIKVITAVDLTNGNERREIFFEVRDKQDELTIEEYKKVLYQKGIEKLYEYGNVENVNTTFNSQSNLKYKVDYDLGDLCSYVDNELDIVVNQRITEITEVYENNKHDISIVFGKEEKTIMQKLNREVK</sequence>
<dbReference type="Proteomes" id="UP001501047">
    <property type="component" value="Unassembled WGS sequence"/>
</dbReference>
<dbReference type="RefSeq" id="WP_343823454.1">
    <property type="nucleotide sequence ID" value="NZ_BAAACI010000001.1"/>
</dbReference>
<protein>
    <submittedName>
        <fullName evidence="2">Siphovirus ReqiPepy6 Gp37-like family protein</fullName>
    </submittedName>
</protein>
<keyword evidence="3" id="KW-1185">Reference proteome</keyword>
<comment type="caution">
    <text evidence="2">The sequence shown here is derived from an EMBL/GenBank/DDBJ whole genome shotgun (WGS) entry which is preliminary data.</text>
</comment>